<keyword evidence="9" id="KW-1003">Cell membrane</keyword>
<keyword evidence="4 9" id="KW-0812">Transmembrane</keyword>
<dbReference type="HAMAP" id="MF_00902">
    <property type="entry name" value="TatC"/>
    <property type="match status" value="1"/>
</dbReference>
<feature type="transmembrane region" description="Helical" evidence="9">
    <location>
        <begin position="190"/>
        <end position="216"/>
    </location>
</feature>
<comment type="caution">
    <text evidence="9">Lacks conserved residue(s) required for the propagation of feature annotation.</text>
</comment>
<keyword evidence="5 9" id="KW-0653">Protein transport</keyword>
<feature type="transmembrane region" description="Helical" evidence="9">
    <location>
        <begin position="146"/>
        <end position="170"/>
    </location>
</feature>
<accession>A0A0S3QUE5</accession>
<comment type="subunit">
    <text evidence="9">Forms a complex with TatA.</text>
</comment>
<evidence type="ECO:0000256" key="6">
    <source>
        <dbReference type="ARBA" id="ARBA00022989"/>
    </source>
</evidence>
<evidence type="ECO:0000256" key="9">
    <source>
        <dbReference type="HAMAP-Rule" id="MF_00902"/>
    </source>
</evidence>
<dbReference type="Proteomes" id="UP000063234">
    <property type="component" value="Chromosome"/>
</dbReference>
<evidence type="ECO:0000256" key="8">
    <source>
        <dbReference type="ARBA" id="ARBA00023136"/>
    </source>
</evidence>
<dbReference type="GO" id="GO:0033281">
    <property type="term" value="C:TAT protein transport complex"/>
    <property type="evidence" value="ECO:0007669"/>
    <property type="project" value="UniProtKB-UniRule"/>
</dbReference>
<evidence type="ECO:0000256" key="2">
    <source>
        <dbReference type="ARBA" id="ARBA00004167"/>
    </source>
</evidence>
<comment type="subcellular location">
    <subcellularLocation>
        <location evidence="9">Cell membrane</location>
        <topology evidence="9">Multi-pass membrane protein</topology>
    </subcellularLocation>
    <subcellularLocation>
        <location evidence="1">Membrane</location>
        <topology evidence="1">Multi-pass membrane protein</topology>
    </subcellularLocation>
    <subcellularLocation>
        <location evidence="2">Membrane</location>
        <topology evidence="2">Single-pass membrane protein</topology>
    </subcellularLocation>
</comment>
<evidence type="ECO:0000256" key="3">
    <source>
        <dbReference type="ARBA" id="ARBA00022448"/>
    </source>
</evidence>
<comment type="function">
    <text evidence="9">Part of the twin-arginine translocation (Tat) system that transports large folded proteins containing a characteristic twin-arginine motif in their signal peptide across membranes.</text>
</comment>
<keyword evidence="7 9" id="KW-0811">Translocation</keyword>
<dbReference type="EMBL" id="AP013035">
    <property type="protein sequence ID" value="BAT71941.1"/>
    <property type="molecule type" value="Genomic_DNA"/>
</dbReference>
<dbReference type="PRINTS" id="PR01840">
    <property type="entry name" value="TATCFAMILY"/>
</dbReference>
<evidence type="ECO:0000256" key="7">
    <source>
        <dbReference type="ARBA" id="ARBA00023010"/>
    </source>
</evidence>
<evidence type="ECO:0000256" key="4">
    <source>
        <dbReference type="ARBA" id="ARBA00022692"/>
    </source>
</evidence>
<dbReference type="NCBIfam" id="TIGR00945">
    <property type="entry name" value="tatC"/>
    <property type="match status" value="1"/>
</dbReference>
<dbReference type="OrthoDB" id="9777044at2"/>
<dbReference type="Pfam" id="PF02416">
    <property type="entry name" value="TatA_B_E"/>
    <property type="match status" value="1"/>
</dbReference>
<keyword evidence="6 9" id="KW-1133">Transmembrane helix</keyword>
<feature type="transmembrane region" description="Helical" evidence="9">
    <location>
        <begin position="104"/>
        <end position="125"/>
    </location>
</feature>
<dbReference type="PANTHER" id="PTHR30371:SF0">
    <property type="entry name" value="SEC-INDEPENDENT PROTEIN TRANSLOCASE PROTEIN TATC, CHLOROPLASTIC-RELATED"/>
    <property type="match status" value="1"/>
</dbReference>
<dbReference type="PATRIC" id="fig|1298851.3.peg.1207"/>
<dbReference type="InterPro" id="IPR002033">
    <property type="entry name" value="TatC"/>
</dbReference>
<keyword evidence="8 9" id="KW-0472">Membrane</keyword>
<dbReference type="STRING" id="1298851.TST_1149"/>
<dbReference type="InterPro" id="IPR003369">
    <property type="entry name" value="TatA/B/E"/>
</dbReference>
<keyword evidence="3 9" id="KW-0813">Transport</keyword>
<gene>
    <name evidence="9 10" type="primary">tatC</name>
    <name evidence="10" type="ORF">TST_1149</name>
</gene>
<evidence type="ECO:0000313" key="10">
    <source>
        <dbReference type="EMBL" id="BAT71941.1"/>
    </source>
</evidence>
<dbReference type="AlphaFoldDB" id="A0A0S3QUE5"/>
<organism evidence="10 11">
    <name type="scientific">Thermosulfidibacter takaii (strain DSM 17441 / JCM 13301 / NBRC 103674 / ABI70S6)</name>
    <dbReference type="NCBI Taxonomy" id="1298851"/>
    <lineage>
        <taxon>Bacteria</taxon>
        <taxon>Pseudomonadati</taxon>
        <taxon>Thermosulfidibacterota</taxon>
        <taxon>Thermosulfidibacteria</taxon>
        <taxon>Thermosulfidibacterales</taxon>
        <taxon>Thermosulfidibacteraceae</taxon>
    </lineage>
</organism>
<dbReference type="Pfam" id="PF00902">
    <property type="entry name" value="TatC"/>
    <property type="match status" value="1"/>
</dbReference>
<name>A0A0S3QUE5_THET7</name>
<dbReference type="KEGG" id="ttk:TST_1149"/>
<feature type="transmembrane region" description="Helical" evidence="9">
    <location>
        <begin position="228"/>
        <end position="246"/>
    </location>
</feature>
<dbReference type="GO" id="GO:0009977">
    <property type="term" value="F:proton motive force dependent protein transmembrane transporter activity"/>
    <property type="evidence" value="ECO:0007669"/>
    <property type="project" value="TreeGrafter"/>
</dbReference>
<evidence type="ECO:0000256" key="1">
    <source>
        <dbReference type="ARBA" id="ARBA00004141"/>
    </source>
</evidence>
<dbReference type="Gene3D" id="1.20.5.3310">
    <property type="match status" value="1"/>
</dbReference>
<evidence type="ECO:0000256" key="5">
    <source>
        <dbReference type="ARBA" id="ARBA00022927"/>
    </source>
</evidence>
<dbReference type="GO" id="GO:0043953">
    <property type="term" value="P:protein transport by the Tat complex"/>
    <property type="evidence" value="ECO:0007669"/>
    <property type="project" value="UniProtKB-UniRule"/>
</dbReference>
<dbReference type="PANTHER" id="PTHR30371">
    <property type="entry name" value="SEC-INDEPENDENT PROTEIN TRANSLOCASE PROTEIN TATC"/>
    <property type="match status" value="1"/>
</dbReference>
<proteinExistence type="inferred from homology"/>
<evidence type="ECO:0000313" key="11">
    <source>
        <dbReference type="Proteomes" id="UP000063234"/>
    </source>
</evidence>
<protein>
    <recommendedName>
        <fullName evidence="9">Sec-independent protein translocase protein TatC</fullName>
    </recommendedName>
</protein>
<dbReference type="GO" id="GO:0065002">
    <property type="term" value="P:intracellular protein transmembrane transport"/>
    <property type="evidence" value="ECO:0007669"/>
    <property type="project" value="TreeGrafter"/>
</dbReference>
<sequence length="279" mass="31447">MIGGNELLVVLLVSLIFLGPKRLIEVIRAARGESDTLDLSPSSPVEQEDALIFHLEELRKRLIYSLISIIPTTVVCFFFAPQIINFLRRPYGGKLIFISPPEAFIVNIKVAIGAGIILAFPFIAYQIWKFVAPGLYPNEKKIFLGLIFLSTLLFVGGVSFCYFFIVPLAFKFLLKFSYSWFEPLFTVGKYFSFLFKLMIAFGLVFQTPIVILFLIATGVTTPKALSRYRRHIYVLSFVLGAVLTPPDVLSQILMSMPLILLFELSLLMGKMVVPKREGD</sequence>
<comment type="similarity">
    <text evidence="9">Belongs to the TatC family.</text>
</comment>
<dbReference type="RefSeq" id="WP_068549936.1">
    <property type="nucleotide sequence ID" value="NZ_AP013035.1"/>
</dbReference>
<keyword evidence="11" id="KW-1185">Reference proteome</keyword>
<feature type="transmembrane region" description="Helical" evidence="9">
    <location>
        <begin position="62"/>
        <end position="84"/>
    </location>
</feature>
<reference evidence="11" key="1">
    <citation type="journal article" date="2018" name="Science">
        <title>A primordial and reversible TCA cycle in a facultatively chemolithoautotrophic thermophile.</title>
        <authorList>
            <person name="Nunoura T."/>
            <person name="Chikaraishi Y."/>
            <person name="Izaki R."/>
            <person name="Suwa T."/>
            <person name="Sato T."/>
            <person name="Harada T."/>
            <person name="Mori K."/>
            <person name="Kato Y."/>
            <person name="Miyazaki M."/>
            <person name="Shimamura S."/>
            <person name="Yanagawa K."/>
            <person name="Shuto A."/>
            <person name="Ohkouchi N."/>
            <person name="Fujita N."/>
            <person name="Takaki Y."/>
            <person name="Atomi H."/>
            <person name="Takai K."/>
        </authorList>
    </citation>
    <scope>NUCLEOTIDE SEQUENCE [LARGE SCALE GENOMIC DNA]</scope>
    <source>
        <strain evidence="11">DSM 17441 / JCM 13301 / NBRC 103674 / ABI70S6</strain>
    </source>
</reference>